<dbReference type="OrthoDB" id="3250108at2759"/>
<sequence>MLAPPQSPVPAINIEFCNEQVIVKEPSSPFDNISFGLVEKDVDAYRPIHLCLPPVRSPKERVTPGAPRSKGLDAARFEALKNASSTTVKLGLRKEVAMRAHQSKQIERRNLFLSKIEALPSPTAASLPVTPPESPAVFHFSLPSPGLVSPLALFETLDVENSARSVRVEQVDFRAKARKEAEALAALTGYKNQSLQMHGLAHESTRSGSTTTTKQSLPSLEQISQRLGGNITVTRAASPGSRLPAFLQRSASPPKEDTKTTPVAQAPTPTPASTATPTTAAAATYVAPIPKYSFTPTNIHGPIARPASSTGQHKQARPPVPTSVTLAGPHIASTRPPTPLTAEALNALAYRAERGTVMMERLQRRFSAPARMTAQQQNNQRSLARPVGGF</sequence>
<organism evidence="2 3">
    <name type="scientific">Serendipita vermifera MAFF 305830</name>
    <dbReference type="NCBI Taxonomy" id="933852"/>
    <lineage>
        <taxon>Eukaryota</taxon>
        <taxon>Fungi</taxon>
        <taxon>Dikarya</taxon>
        <taxon>Basidiomycota</taxon>
        <taxon>Agaricomycotina</taxon>
        <taxon>Agaricomycetes</taxon>
        <taxon>Sebacinales</taxon>
        <taxon>Serendipitaceae</taxon>
        <taxon>Serendipita</taxon>
    </lineage>
</organism>
<feature type="compositionally biased region" description="Polar residues" evidence="1">
    <location>
        <begin position="206"/>
        <end position="220"/>
    </location>
</feature>
<gene>
    <name evidence="2" type="ORF">M408DRAFT_60772</name>
</gene>
<evidence type="ECO:0000313" key="2">
    <source>
        <dbReference type="EMBL" id="KIM33937.1"/>
    </source>
</evidence>
<feature type="region of interest" description="Disordered" evidence="1">
    <location>
        <begin position="370"/>
        <end position="390"/>
    </location>
</feature>
<dbReference type="AlphaFoldDB" id="A0A0C2XYK4"/>
<protein>
    <submittedName>
        <fullName evidence="2">Uncharacterized protein</fullName>
    </submittedName>
</protein>
<dbReference type="HOGENOM" id="CLU_056207_0_0_1"/>
<feature type="compositionally biased region" description="Low complexity" evidence="1">
    <location>
        <begin position="260"/>
        <end position="278"/>
    </location>
</feature>
<reference evidence="3" key="2">
    <citation type="submission" date="2015-01" db="EMBL/GenBank/DDBJ databases">
        <title>Evolutionary Origins and Diversification of the Mycorrhizal Mutualists.</title>
        <authorList>
            <consortium name="DOE Joint Genome Institute"/>
            <consortium name="Mycorrhizal Genomics Consortium"/>
            <person name="Kohler A."/>
            <person name="Kuo A."/>
            <person name="Nagy L.G."/>
            <person name="Floudas D."/>
            <person name="Copeland A."/>
            <person name="Barry K.W."/>
            <person name="Cichocki N."/>
            <person name="Veneault-Fourrey C."/>
            <person name="LaButti K."/>
            <person name="Lindquist E.A."/>
            <person name="Lipzen A."/>
            <person name="Lundell T."/>
            <person name="Morin E."/>
            <person name="Murat C."/>
            <person name="Riley R."/>
            <person name="Ohm R."/>
            <person name="Sun H."/>
            <person name="Tunlid A."/>
            <person name="Henrissat B."/>
            <person name="Grigoriev I.V."/>
            <person name="Hibbett D.S."/>
            <person name="Martin F."/>
        </authorList>
    </citation>
    <scope>NUCLEOTIDE SEQUENCE [LARGE SCALE GENOMIC DNA]</scope>
    <source>
        <strain evidence="3">MAFF 305830</strain>
    </source>
</reference>
<reference evidence="2 3" key="1">
    <citation type="submission" date="2014-04" db="EMBL/GenBank/DDBJ databases">
        <authorList>
            <consortium name="DOE Joint Genome Institute"/>
            <person name="Kuo A."/>
            <person name="Zuccaro A."/>
            <person name="Kohler A."/>
            <person name="Nagy L.G."/>
            <person name="Floudas D."/>
            <person name="Copeland A."/>
            <person name="Barry K.W."/>
            <person name="Cichocki N."/>
            <person name="Veneault-Fourrey C."/>
            <person name="LaButti K."/>
            <person name="Lindquist E.A."/>
            <person name="Lipzen A."/>
            <person name="Lundell T."/>
            <person name="Morin E."/>
            <person name="Murat C."/>
            <person name="Sun H."/>
            <person name="Tunlid A."/>
            <person name="Henrissat B."/>
            <person name="Grigoriev I.V."/>
            <person name="Hibbett D.S."/>
            <person name="Martin F."/>
            <person name="Nordberg H.P."/>
            <person name="Cantor M.N."/>
            <person name="Hua S.X."/>
        </authorList>
    </citation>
    <scope>NUCLEOTIDE SEQUENCE [LARGE SCALE GENOMIC DNA]</scope>
    <source>
        <strain evidence="2 3">MAFF 305830</strain>
    </source>
</reference>
<dbReference type="EMBL" id="KN824277">
    <property type="protein sequence ID" value="KIM33937.1"/>
    <property type="molecule type" value="Genomic_DNA"/>
</dbReference>
<proteinExistence type="predicted"/>
<keyword evidence="3" id="KW-1185">Reference proteome</keyword>
<feature type="region of interest" description="Disordered" evidence="1">
    <location>
        <begin position="235"/>
        <end position="278"/>
    </location>
</feature>
<feature type="region of interest" description="Disordered" evidence="1">
    <location>
        <begin position="197"/>
        <end position="220"/>
    </location>
</feature>
<evidence type="ECO:0000313" key="3">
    <source>
        <dbReference type="Proteomes" id="UP000054097"/>
    </source>
</evidence>
<dbReference type="Proteomes" id="UP000054097">
    <property type="component" value="Unassembled WGS sequence"/>
</dbReference>
<evidence type="ECO:0000256" key="1">
    <source>
        <dbReference type="SAM" id="MobiDB-lite"/>
    </source>
</evidence>
<feature type="compositionally biased region" description="Polar residues" evidence="1">
    <location>
        <begin position="373"/>
        <end position="382"/>
    </location>
</feature>
<accession>A0A0C2XYK4</accession>
<name>A0A0C2XYK4_SERVB</name>